<protein>
    <recommendedName>
        <fullName evidence="4 5">Large ribosomal subunit protein bL32</fullName>
    </recommendedName>
</protein>
<dbReference type="AlphaFoldDB" id="A0A846UE81"/>
<dbReference type="GO" id="GO:0003735">
    <property type="term" value="F:structural constituent of ribosome"/>
    <property type="evidence" value="ECO:0007669"/>
    <property type="project" value="InterPro"/>
</dbReference>
<evidence type="ECO:0000256" key="4">
    <source>
        <dbReference type="ARBA" id="ARBA00035178"/>
    </source>
</evidence>
<feature type="compositionally biased region" description="Polar residues" evidence="6">
    <location>
        <begin position="54"/>
        <end position="64"/>
    </location>
</feature>
<reference evidence="7 8" key="1">
    <citation type="submission" date="2020-04" db="EMBL/GenBank/DDBJ databases">
        <title>Complete genome sequence of Spiroplasma platyhelix ATCC 51748, an insect isolate.</title>
        <authorList>
            <person name="Green E.A."/>
            <person name="Klassen J.L."/>
        </authorList>
    </citation>
    <scope>NUCLEOTIDE SEQUENCE [LARGE SCALE GENOMIC DNA]</scope>
    <source>
        <strain evidence="7 8">PALS-1</strain>
    </source>
</reference>
<gene>
    <name evidence="5 7" type="primary">rpmF</name>
    <name evidence="7" type="ORF">HER12_03395</name>
</gene>
<dbReference type="NCBIfam" id="TIGR01031">
    <property type="entry name" value="rpmF_bact"/>
    <property type="match status" value="1"/>
</dbReference>
<dbReference type="Proteomes" id="UP000584587">
    <property type="component" value="Unassembled WGS sequence"/>
</dbReference>
<organism evidence="7 8">
    <name type="scientific">Spiroplasma platyhelix PALS-1</name>
    <dbReference type="NCBI Taxonomy" id="1276218"/>
    <lineage>
        <taxon>Bacteria</taxon>
        <taxon>Bacillati</taxon>
        <taxon>Mycoplasmatota</taxon>
        <taxon>Mollicutes</taxon>
        <taxon>Entomoplasmatales</taxon>
        <taxon>Spiroplasmataceae</taxon>
        <taxon>Spiroplasma</taxon>
    </lineage>
</organism>
<keyword evidence="3 5" id="KW-0687">Ribonucleoprotein</keyword>
<dbReference type="PANTHER" id="PTHR35534">
    <property type="entry name" value="50S RIBOSOMAL PROTEIN L32"/>
    <property type="match status" value="1"/>
</dbReference>
<dbReference type="Pfam" id="PF01783">
    <property type="entry name" value="Ribosomal_L32p"/>
    <property type="match status" value="1"/>
</dbReference>
<accession>A0A846UE81</accession>
<evidence type="ECO:0000313" key="8">
    <source>
        <dbReference type="Proteomes" id="UP000584587"/>
    </source>
</evidence>
<name>A0A846UE81_9MOLU</name>
<dbReference type="GO" id="GO:0006412">
    <property type="term" value="P:translation"/>
    <property type="evidence" value="ECO:0007669"/>
    <property type="project" value="UniProtKB-UniRule"/>
</dbReference>
<dbReference type="EMBL" id="JAAVVK010000002">
    <property type="protein sequence ID" value="NKE38788.1"/>
    <property type="molecule type" value="Genomic_DNA"/>
</dbReference>
<dbReference type="SUPFAM" id="SSF57829">
    <property type="entry name" value="Zn-binding ribosomal proteins"/>
    <property type="match status" value="1"/>
</dbReference>
<comment type="caution">
    <text evidence="7">The sequence shown here is derived from an EMBL/GenBank/DDBJ whole genome shotgun (WGS) entry which is preliminary data.</text>
</comment>
<dbReference type="InterPro" id="IPR044957">
    <property type="entry name" value="Ribosomal_bL32_bact"/>
</dbReference>
<evidence type="ECO:0000256" key="5">
    <source>
        <dbReference type="HAMAP-Rule" id="MF_00340"/>
    </source>
</evidence>
<evidence type="ECO:0000313" key="7">
    <source>
        <dbReference type="EMBL" id="NKE38788.1"/>
    </source>
</evidence>
<dbReference type="Gene3D" id="1.20.5.640">
    <property type="entry name" value="Single helix bin"/>
    <property type="match status" value="1"/>
</dbReference>
<feature type="compositionally biased region" description="Basic and acidic residues" evidence="6">
    <location>
        <begin position="78"/>
        <end position="89"/>
    </location>
</feature>
<evidence type="ECO:0000256" key="1">
    <source>
        <dbReference type="ARBA" id="ARBA00008560"/>
    </source>
</evidence>
<keyword evidence="2 5" id="KW-0689">Ribosomal protein</keyword>
<comment type="similarity">
    <text evidence="1 5">Belongs to the bacterial ribosomal protein bL32 family.</text>
</comment>
<dbReference type="InterPro" id="IPR011332">
    <property type="entry name" value="Ribosomal_zn-bd"/>
</dbReference>
<feature type="compositionally biased region" description="Basic residues" evidence="6">
    <location>
        <begin position="7"/>
        <end position="22"/>
    </location>
</feature>
<dbReference type="HAMAP" id="MF_00340">
    <property type="entry name" value="Ribosomal_bL32"/>
    <property type="match status" value="1"/>
</dbReference>
<evidence type="ECO:0000256" key="6">
    <source>
        <dbReference type="SAM" id="MobiDB-lite"/>
    </source>
</evidence>
<keyword evidence="8" id="KW-1185">Reference proteome</keyword>
<dbReference type="InterPro" id="IPR002677">
    <property type="entry name" value="Ribosomal_bL32"/>
</dbReference>
<feature type="region of interest" description="Disordered" evidence="6">
    <location>
        <begin position="53"/>
        <end position="89"/>
    </location>
</feature>
<sequence>MAVPARRTSKMRKNTRRSHHALISRTTSNCPNCGSVVLPHHACMKCHTYKGENIPTSKKTTALAQETEAKSVATPVADNKDKDKTEIKK</sequence>
<dbReference type="GO" id="GO:0015934">
    <property type="term" value="C:large ribosomal subunit"/>
    <property type="evidence" value="ECO:0007669"/>
    <property type="project" value="InterPro"/>
</dbReference>
<proteinExistence type="inferred from homology"/>
<dbReference type="PANTHER" id="PTHR35534:SF1">
    <property type="entry name" value="LARGE RIBOSOMAL SUBUNIT PROTEIN BL32"/>
    <property type="match status" value="1"/>
</dbReference>
<evidence type="ECO:0000256" key="2">
    <source>
        <dbReference type="ARBA" id="ARBA00022980"/>
    </source>
</evidence>
<feature type="region of interest" description="Disordered" evidence="6">
    <location>
        <begin position="1"/>
        <end position="26"/>
    </location>
</feature>
<evidence type="ECO:0000256" key="3">
    <source>
        <dbReference type="ARBA" id="ARBA00023274"/>
    </source>
</evidence>